<keyword evidence="2" id="KW-1185">Reference proteome</keyword>
<dbReference type="EMBL" id="AIMH01000035">
    <property type="protein sequence ID" value="EJF97449.1"/>
    <property type="molecule type" value="Genomic_DNA"/>
</dbReference>
<organism evidence="1 2">
    <name type="scientific">Bartonella vinsonii subsp. arupensis Pm136co</name>
    <dbReference type="NCBI Taxonomy" id="1094561"/>
    <lineage>
        <taxon>Bacteria</taxon>
        <taxon>Pseudomonadati</taxon>
        <taxon>Pseudomonadota</taxon>
        <taxon>Alphaproteobacteria</taxon>
        <taxon>Hyphomicrobiales</taxon>
        <taxon>Bartonellaceae</taxon>
        <taxon>Bartonella</taxon>
    </lineage>
</organism>
<dbReference type="Proteomes" id="UP000008948">
    <property type="component" value="Unassembled WGS sequence"/>
</dbReference>
<comment type="caution">
    <text evidence="1">The sequence shown here is derived from an EMBL/GenBank/DDBJ whole genome shotgun (WGS) entry which is preliminary data.</text>
</comment>
<accession>A0ABP2QRN3</accession>
<sequence length="131" mass="15323">MIFLKCYQYFLNITKADYTINGSRNASLFRKNSQAIRYNITNRVMWICLKQEKNSLKENNPTTLMINKFLSGLIPIGSYNRKNICYLSSTVFIHIPFIKLLCVSNASREQYNCTQQKKSLRQAYTLTCQKV</sequence>
<evidence type="ECO:0000313" key="2">
    <source>
        <dbReference type="Proteomes" id="UP000008948"/>
    </source>
</evidence>
<reference evidence="1 2" key="1">
    <citation type="submission" date="2012-03" db="EMBL/GenBank/DDBJ databases">
        <title>The Genome Sequence of Bartonella vinsonii subsp. arupensis str. Pm136co.</title>
        <authorList>
            <consortium name="The Broad Institute Genome Sequencing Platform"/>
            <consortium name="The Broad Institute Genome Sequencing Center for Infectious Disease"/>
            <person name="Feldgarden M."/>
            <person name="Kirby J."/>
            <person name="Kosoy M."/>
            <person name="Birtles R."/>
            <person name="Probert W.S."/>
            <person name="Chiaraviglio L."/>
            <person name="Young S.K."/>
            <person name="Zeng Q."/>
            <person name="Gargeya S."/>
            <person name="Fitzgerald M."/>
            <person name="Haas B."/>
            <person name="Abouelleil A."/>
            <person name="Alvarado L."/>
            <person name="Arachchi H.M."/>
            <person name="Berlin A."/>
            <person name="Chapman S.B."/>
            <person name="Gearin G."/>
            <person name="Goldberg J."/>
            <person name="Griggs A."/>
            <person name="Gujja S."/>
            <person name="Hansen M."/>
            <person name="Heiman D."/>
            <person name="Howarth C."/>
            <person name="Larimer J."/>
            <person name="Lui A."/>
            <person name="MacDonald P.J.P."/>
            <person name="McCowen C."/>
            <person name="Montmayeur A."/>
            <person name="Murphy C."/>
            <person name="Neiman D."/>
            <person name="Pearson M."/>
            <person name="Priest M."/>
            <person name="Roberts A."/>
            <person name="Saif S."/>
            <person name="Shea T."/>
            <person name="Sisk P."/>
            <person name="Stolte C."/>
            <person name="Sykes S."/>
            <person name="Wortman J."/>
            <person name="Nusbaum C."/>
            <person name="Birren B."/>
        </authorList>
    </citation>
    <scope>NUCLEOTIDE SEQUENCE [LARGE SCALE GENOMIC DNA]</scope>
    <source>
        <strain evidence="1 2">Pm136co</strain>
    </source>
</reference>
<gene>
    <name evidence="1" type="ORF">MEI_01143</name>
</gene>
<proteinExistence type="predicted"/>
<name>A0ABP2QRN3_BARVI</name>
<evidence type="ECO:0000313" key="1">
    <source>
        <dbReference type="EMBL" id="EJF97449.1"/>
    </source>
</evidence>
<protein>
    <submittedName>
        <fullName evidence="1">Uncharacterized protein</fullName>
    </submittedName>
</protein>